<dbReference type="SMART" id="SM00020">
    <property type="entry name" value="Tryp_SPc"/>
    <property type="match status" value="1"/>
</dbReference>
<dbReference type="OrthoDB" id="6380398at2759"/>
<evidence type="ECO:0000256" key="2">
    <source>
        <dbReference type="ARBA" id="ARBA00023157"/>
    </source>
</evidence>
<dbReference type="InterPro" id="IPR050430">
    <property type="entry name" value="Peptidase_S1"/>
</dbReference>
<evidence type="ECO:0000313" key="6">
    <source>
        <dbReference type="Proteomes" id="UP001151518"/>
    </source>
</evidence>
<evidence type="ECO:0000259" key="4">
    <source>
        <dbReference type="PROSITE" id="PS50240"/>
    </source>
</evidence>
<name>A0A9W8G753_9FUNG</name>
<feature type="chain" id="PRO_5040848362" description="Peptidase S1 domain-containing protein" evidence="3">
    <location>
        <begin position="21"/>
        <end position="331"/>
    </location>
</feature>
<dbReference type="Gene3D" id="2.40.10.10">
    <property type="entry name" value="Trypsin-like serine proteases"/>
    <property type="match status" value="1"/>
</dbReference>
<protein>
    <recommendedName>
        <fullName evidence="4">Peptidase S1 domain-containing protein</fullName>
    </recommendedName>
</protein>
<dbReference type="GO" id="GO:0006508">
    <property type="term" value="P:proteolysis"/>
    <property type="evidence" value="ECO:0007669"/>
    <property type="project" value="InterPro"/>
</dbReference>
<dbReference type="PROSITE" id="PS50240">
    <property type="entry name" value="TRYPSIN_DOM"/>
    <property type="match status" value="1"/>
</dbReference>
<dbReference type="InterPro" id="IPR043504">
    <property type="entry name" value="Peptidase_S1_PA_chymotrypsin"/>
</dbReference>
<evidence type="ECO:0000256" key="3">
    <source>
        <dbReference type="SAM" id="SignalP"/>
    </source>
</evidence>
<feature type="signal peptide" evidence="3">
    <location>
        <begin position="1"/>
        <end position="20"/>
    </location>
</feature>
<dbReference type="FunFam" id="2.40.10.10:FF:000068">
    <property type="entry name" value="transmembrane protease serine 2"/>
    <property type="match status" value="1"/>
</dbReference>
<dbReference type="Proteomes" id="UP001151518">
    <property type="component" value="Unassembled WGS sequence"/>
</dbReference>
<dbReference type="InterPro" id="IPR009003">
    <property type="entry name" value="Peptidase_S1_PA"/>
</dbReference>
<evidence type="ECO:0000256" key="1">
    <source>
        <dbReference type="ARBA" id="ARBA00007664"/>
    </source>
</evidence>
<feature type="domain" description="Peptidase S1" evidence="4">
    <location>
        <begin position="29"/>
        <end position="271"/>
    </location>
</feature>
<dbReference type="PRINTS" id="PR00722">
    <property type="entry name" value="CHYMOTRYPSIN"/>
</dbReference>
<dbReference type="PROSITE" id="PS00134">
    <property type="entry name" value="TRYPSIN_HIS"/>
    <property type="match status" value="1"/>
</dbReference>
<reference evidence="5" key="1">
    <citation type="submission" date="2022-07" db="EMBL/GenBank/DDBJ databases">
        <title>Phylogenomic reconstructions and comparative analyses of Kickxellomycotina fungi.</title>
        <authorList>
            <person name="Reynolds N.K."/>
            <person name="Stajich J.E."/>
            <person name="Barry K."/>
            <person name="Grigoriev I.V."/>
            <person name="Crous P."/>
            <person name="Smith M.E."/>
        </authorList>
    </citation>
    <scope>NUCLEOTIDE SEQUENCE</scope>
    <source>
        <strain evidence="5">NRRL 3115</strain>
    </source>
</reference>
<keyword evidence="3" id="KW-0732">Signal</keyword>
<dbReference type="EMBL" id="JANBTW010000052">
    <property type="protein sequence ID" value="KAJ2675012.1"/>
    <property type="molecule type" value="Genomic_DNA"/>
</dbReference>
<sequence length="331" mass="34536">MYSLLLLFTLLAGILQAVAGLAIPLDKRIVNGFLMPTVFAPYTVSLLKKASETWYICGGSIISPNHIVTAAHCVVDTNGSAMPAANVSIGYNSIDKSKQTSVTSTKIFVHPQYASGSQRDSANDIAIVEVPTLKFGQNAERIAIYDGDIDSGQYLMAMGWGVTESNAVLLNILRGVLVMTGNTTDCQELNSAFNSNNGPQICTLGKLTPDHSTCGGDSGTSVVINYEGKQMLAGLDSIAVYPDGGSCGVATSAHFYVRVSTHLDFVTKATGLTLEYLTDESGSVNVSSQGDAVKELGDAVSAGDDNASGSPGVFVVTQTVLVTPTGLPSGY</sequence>
<dbReference type="Pfam" id="PF00089">
    <property type="entry name" value="Trypsin"/>
    <property type="match status" value="1"/>
</dbReference>
<organism evidence="5 6">
    <name type="scientific">Coemansia spiralis</name>
    <dbReference type="NCBI Taxonomy" id="417178"/>
    <lineage>
        <taxon>Eukaryota</taxon>
        <taxon>Fungi</taxon>
        <taxon>Fungi incertae sedis</taxon>
        <taxon>Zoopagomycota</taxon>
        <taxon>Kickxellomycotina</taxon>
        <taxon>Kickxellomycetes</taxon>
        <taxon>Kickxellales</taxon>
        <taxon>Kickxellaceae</taxon>
        <taxon>Coemansia</taxon>
    </lineage>
</organism>
<dbReference type="InterPro" id="IPR001254">
    <property type="entry name" value="Trypsin_dom"/>
</dbReference>
<evidence type="ECO:0000313" key="5">
    <source>
        <dbReference type="EMBL" id="KAJ2675012.1"/>
    </source>
</evidence>
<dbReference type="PANTHER" id="PTHR24276">
    <property type="entry name" value="POLYSERASE-RELATED"/>
    <property type="match status" value="1"/>
</dbReference>
<dbReference type="PANTHER" id="PTHR24276:SF91">
    <property type="entry name" value="AT26814P-RELATED"/>
    <property type="match status" value="1"/>
</dbReference>
<dbReference type="InterPro" id="IPR018114">
    <property type="entry name" value="TRYPSIN_HIS"/>
</dbReference>
<comment type="similarity">
    <text evidence="1">Belongs to the peptidase S1 family.</text>
</comment>
<dbReference type="SUPFAM" id="SSF50494">
    <property type="entry name" value="Trypsin-like serine proteases"/>
    <property type="match status" value="1"/>
</dbReference>
<comment type="caution">
    <text evidence="5">The sequence shown here is derived from an EMBL/GenBank/DDBJ whole genome shotgun (WGS) entry which is preliminary data.</text>
</comment>
<accession>A0A9W8G753</accession>
<keyword evidence="2" id="KW-1015">Disulfide bond</keyword>
<dbReference type="GO" id="GO:0004252">
    <property type="term" value="F:serine-type endopeptidase activity"/>
    <property type="evidence" value="ECO:0007669"/>
    <property type="project" value="InterPro"/>
</dbReference>
<dbReference type="AlphaFoldDB" id="A0A9W8G753"/>
<gene>
    <name evidence="5" type="ORF">GGI25_004160</name>
</gene>
<proteinExistence type="inferred from homology"/>
<dbReference type="InterPro" id="IPR001314">
    <property type="entry name" value="Peptidase_S1A"/>
</dbReference>